<dbReference type="Proteomes" id="UP000008827">
    <property type="component" value="Chromosome 4"/>
</dbReference>
<proteinExistence type="predicted"/>
<reference evidence="1" key="3">
    <citation type="submission" date="2018-07" db="EMBL/GenBank/DDBJ databases">
        <title>WGS assembly of Glycine max.</title>
        <authorList>
            <person name="Schmutz J."/>
            <person name="Cannon S."/>
            <person name="Schlueter J."/>
            <person name="Ma J."/>
            <person name="Mitros T."/>
            <person name="Nelson W."/>
            <person name="Hyten D."/>
            <person name="Song Q."/>
            <person name="Thelen J."/>
            <person name="Cheng J."/>
            <person name="Xu D."/>
            <person name="Hellsten U."/>
            <person name="May G."/>
            <person name="Yu Y."/>
            <person name="Sakurai T."/>
            <person name="Umezawa T."/>
            <person name="Bhattacharyya M."/>
            <person name="Sandhu D."/>
            <person name="Valliyodan B."/>
            <person name="Lindquist E."/>
            <person name="Peto M."/>
            <person name="Grant D."/>
            <person name="Shu S."/>
            <person name="Goodstein D."/>
            <person name="Barry K."/>
            <person name="Futrell-Griggs M."/>
            <person name="Abernathy B."/>
            <person name="Du J."/>
            <person name="Tian Z."/>
            <person name="Zhu L."/>
            <person name="Gill N."/>
            <person name="Joshi T."/>
            <person name="Libault M."/>
            <person name="Sethuraman A."/>
            <person name="Zhang X."/>
            <person name="Shinozaki K."/>
            <person name="Nguyen H."/>
            <person name="Wing R."/>
            <person name="Cregan P."/>
            <person name="Specht J."/>
            <person name="Grimwood J."/>
            <person name="Rokhsar D."/>
            <person name="Stacey G."/>
            <person name="Shoemaker R."/>
            <person name="Jackson S."/>
        </authorList>
    </citation>
    <scope>NUCLEOTIDE SEQUENCE</scope>
    <source>
        <tissue evidence="1">Callus</tissue>
    </source>
</reference>
<dbReference type="Gramene" id="KRH64812">
    <property type="protein sequence ID" value="KRH64812"/>
    <property type="gene ID" value="GLYMA_04G256200"/>
</dbReference>
<accession>A0A0R0KCR7</accession>
<organism evidence="1">
    <name type="scientific">Glycine max</name>
    <name type="common">Soybean</name>
    <name type="synonym">Glycine hispida</name>
    <dbReference type="NCBI Taxonomy" id="3847"/>
    <lineage>
        <taxon>Eukaryota</taxon>
        <taxon>Viridiplantae</taxon>
        <taxon>Streptophyta</taxon>
        <taxon>Embryophyta</taxon>
        <taxon>Tracheophyta</taxon>
        <taxon>Spermatophyta</taxon>
        <taxon>Magnoliopsida</taxon>
        <taxon>eudicotyledons</taxon>
        <taxon>Gunneridae</taxon>
        <taxon>Pentapetalae</taxon>
        <taxon>rosids</taxon>
        <taxon>fabids</taxon>
        <taxon>Fabales</taxon>
        <taxon>Fabaceae</taxon>
        <taxon>Papilionoideae</taxon>
        <taxon>50 kb inversion clade</taxon>
        <taxon>NPAAA clade</taxon>
        <taxon>indigoferoid/millettioid clade</taxon>
        <taxon>Phaseoleae</taxon>
        <taxon>Glycine</taxon>
        <taxon>Glycine subgen. Soja</taxon>
    </lineage>
</organism>
<evidence type="ECO:0000313" key="2">
    <source>
        <dbReference type="EnsemblPlants" id="KRH64812"/>
    </source>
</evidence>
<keyword evidence="3" id="KW-1185">Reference proteome</keyword>
<reference evidence="2" key="2">
    <citation type="submission" date="2018-02" db="UniProtKB">
        <authorList>
            <consortium name="EnsemblPlants"/>
        </authorList>
    </citation>
    <scope>IDENTIFICATION</scope>
    <source>
        <strain evidence="2">Williams 82</strain>
    </source>
</reference>
<sequence length="72" mass="8372">MQKPTRNMEKEIVTCFNIQVIKDKAQIRQPVLRLTYLLFIGENISNQRYPTGRPCQSVINLTVSNLFNKSCK</sequence>
<dbReference type="EMBL" id="CM000837">
    <property type="protein sequence ID" value="KRH64812.1"/>
    <property type="molecule type" value="Genomic_DNA"/>
</dbReference>
<dbReference type="InParanoid" id="A0A0R0KCR7"/>
<dbReference type="EnsemblPlants" id="KRH64812">
    <property type="protein sequence ID" value="KRH64812"/>
    <property type="gene ID" value="GLYMA_04G256200"/>
</dbReference>
<gene>
    <name evidence="1" type="ORF">GLYMA_04G256200</name>
</gene>
<reference evidence="1 2" key="1">
    <citation type="journal article" date="2010" name="Nature">
        <title>Genome sequence of the palaeopolyploid soybean.</title>
        <authorList>
            <person name="Schmutz J."/>
            <person name="Cannon S.B."/>
            <person name="Schlueter J."/>
            <person name="Ma J."/>
            <person name="Mitros T."/>
            <person name="Nelson W."/>
            <person name="Hyten D.L."/>
            <person name="Song Q."/>
            <person name="Thelen J.J."/>
            <person name="Cheng J."/>
            <person name="Xu D."/>
            <person name="Hellsten U."/>
            <person name="May G.D."/>
            <person name="Yu Y."/>
            <person name="Sakurai T."/>
            <person name="Umezawa T."/>
            <person name="Bhattacharyya M.K."/>
            <person name="Sandhu D."/>
            <person name="Valliyodan B."/>
            <person name="Lindquist E."/>
            <person name="Peto M."/>
            <person name="Grant D."/>
            <person name="Shu S."/>
            <person name="Goodstein D."/>
            <person name="Barry K."/>
            <person name="Futrell-Griggs M."/>
            <person name="Abernathy B."/>
            <person name="Du J."/>
            <person name="Tian Z."/>
            <person name="Zhu L."/>
            <person name="Gill N."/>
            <person name="Joshi T."/>
            <person name="Libault M."/>
            <person name="Sethuraman A."/>
            <person name="Zhang X.-C."/>
            <person name="Shinozaki K."/>
            <person name="Nguyen H.T."/>
            <person name="Wing R.A."/>
            <person name="Cregan P."/>
            <person name="Specht J."/>
            <person name="Grimwood J."/>
            <person name="Rokhsar D."/>
            <person name="Stacey G."/>
            <person name="Shoemaker R.C."/>
            <person name="Jackson S.A."/>
        </authorList>
    </citation>
    <scope>NUCLEOTIDE SEQUENCE</scope>
    <source>
        <strain evidence="2">cv. Williams 82</strain>
        <tissue evidence="1">Callus</tissue>
    </source>
</reference>
<name>A0A0R0KCR7_SOYBN</name>
<evidence type="ECO:0000313" key="1">
    <source>
        <dbReference type="EMBL" id="KRH64812.1"/>
    </source>
</evidence>
<evidence type="ECO:0000313" key="3">
    <source>
        <dbReference type="Proteomes" id="UP000008827"/>
    </source>
</evidence>
<dbReference type="AlphaFoldDB" id="A0A0R0KCR7"/>
<protein>
    <submittedName>
        <fullName evidence="1 2">Uncharacterized protein</fullName>
    </submittedName>
</protein>